<dbReference type="GO" id="GO:0046872">
    <property type="term" value="F:metal ion binding"/>
    <property type="evidence" value="ECO:0007669"/>
    <property type="project" value="InterPro"/>
</dbReference>
<dbReference type="Pfam" id="PF07478">
    <property type="entry name" value="Dala_Dala_lig_C"/>
    <property type="match status" value="1"/>
</dbReference>
<sequence>MAVKQMEIDNQEFRDKRLLVLGGTSASLDLVRLARTMGAYVIVTDEADVSQRISKQIADEAAMVSTDDIPGLIQLVKDKKIDGAFCGPSEFNLKNLIELCDQAGLPCYASPKQWELCSNKKIFKEYCIKNKVPTAQEYSIDRFTRDGQDHGVEYPLIVKPVDGCSSKGISICNNREEVTRAYEAALAASVSRHAVIEQYIDNGGEIFSFRYILDEGAYDPYLTFDTYIADPVNKKYLISAFTCFPSKHTETFLHDLDPNVRNMFEDMGLKNGVAFIQSIPYKGKIYCHEMGYRLSGGMIYKITEPLMGINDMKMMLRYALGGTMVRPEEIKKIRLDYEDIVMAQLMIPLDSGTIGSIEGLDEIMKMECIVDFLQYYKSGDTIGPEVMGTLGQHFGRFTLKAFNREDMKTAVQMIQSKLLVRNTLGQDMYSMKFDMGRCGW</sequence>
<dbReference type="EMBL" id="WQPS01000012">
    <property type="protein sequence ID" value="MBT9809953.1"/>
    <property type="molecule type" value="Genomic_DNA"/>
</dbReference>
<dbReference type="Gene3D" id="3.40.50.20">
    <property type="match status" value="1"/>
</dbReference>
<keyword evidence="3 4" id="KW-0067">ATP-binding</keyword>
<dbReference type="GO" id="GO:0008716">
    <property type="term" value="F:D-alanine-D-alanine ligase activity"/>
    <property type="evidence" value="ECO:0007669"/>
    <property type="project" value="InterPro"/>
</dbReference>
<gene>
    <name evidence="6" type="ORF">GPL26_09905</name>
</gene>
<organism evidence="6 7">
    <name type="scientific">Enterocloster citroniae</name>
    <dbReference type="NCBI Taxonomy" id="358743"/>
    <lineage>
        <taxon>Bacteria</taxon>
        <taxon>Bacillati</taxon>
        <taxon>Bacillota</taxon>
        <taxon>Clostridia</taxon>
        <taxon>Lachnospirales</taxon>
        <taxon>Lachnospiraceae</taxon>
        <taxon>Enterocloster</taxon>
    </lineage>
</organism>
<dbReference type="PANTHER" id="PTHR43585">
    <property type="entry name" value="FUMIPYRROLE BIOSYNTHESIS PROTEIN C"/>
    <property type="match status" value="1"/>
</dbReference>
<evidence type="ECO:0000259" key="5">
    <source>
        <dbReference type="PROSITE" id="PS50975"/>
    </source>
</evidence>
<dbReference type="GO" id="GO:0005524">
    <property type="term" value="F:ATP binding"/>
    <property type="evidence" value="ECO:0007669"/>
    <property type="project" value="UniProtKB-UniRule"/>
</dbReference>
<dbReference type="Proteomes" id="UP000708338">
    <property type="component" value="Unassembled WGS sequence"/>
</dbReference>
<dbReference type="PROSITE" id="PS50975">
    <property type="entry name" value="ATP_GRASP"/>
    <property type="match status" value="1"/>
</dbReference>
<dbReference type="Gene3D" id="3.30.1490.20">
    <property type="entry name" value="ATP-grasp fold, A domain"/>
    <property type="match status" value="1"/>
</dbReference>
<evidence type="ECO:0000256" key="2">
    <source>
        <dbReference type="ARBA" id="ARBA00022741"/>
    </source>
</evidence>
<dbReference type="InterPro" id="IPR013815">
    <property type="entry name" value="ATP_grasp_subdomain_1"/>
</dbReference>
<feature type="domain" description="ATP-grasp" evidence="5">
    <location>
        <begin position="124"/>
        <end position="320"/>
    </location>
</feature>
<comment type="caution">
    <text evidence="6">The sequence shown here is derived from an EMBL/GenBank/DDBJ whole genome shotgun (WGS) entry which is preliminary data.</text>
</comment>
<dbReference type="SUPFAM" id="SSF56059">
    <property type="entry name" value="Glutathione synthetase ATP-binding domain-like"/>
    <property type="match status" value="1"/>
</dbReference>
<protein>
    <submittedName>
        <fullName evidence="6">ATP-grasp domain-containing protein</fullName>
    </submittedName>
</protein>
<keyword evidence="2 4" id="KW-0547">Nucleotide-binding</keyword>
<accession>A0AA41K5M5</accession>
<evidence type="ECO:0000256" key="4">
    <source>
        <dbReference type="PROSITE-ProRule" id="PRU00409"/>
    </source>
</evidence>
<keyword evidence="1" id="KW-0436">Ligase</keyword>
<proteinExistence type="predicted"/>
<dbReference type="InterPro" id="IPR011095">
    <property type="entry name" value="Dala_Dala_lig_C"/>
</dbReference>
<dbReference type="AlphaFoldDB" id="A0AA41K5M5"/>
<dbReference type="InterPro" id="IPR052032">
    <property type="entry name" value="ATP-dep_AA_Ligase"/>
</dbReference>
<dbReference type="PANTHER" id="PTHR43585:SF2">
    <property type="entry name" value="ATP-GRASP ENZYME FSQD"/>
    <property type="match status" value="1"/>
</dbReference>
<evidence type="ECO:0000313" key="6">
    <source>
        <dbReference type="EMBL" id="MBT9809953.1"/>
    </source>
</evidence>
<dbReference type="InterPro" id="IPR011761">
    <property type="entry name" value="ATP-grasp"/>
</dbReference>
<evidence type="ECO:0000256" key="1">
    <source>
        <dbReference type="ARBA" id="ARBA00022598"/>
    </source>
</evidence>
<evidence type="ECO:0000313" key="7">
    <source>
        <dbReference type="Proteomes" id="UP000708338"/>
    </source>
</evidence>
<dbReference type="Gene3D" id="3.30.470.20">
    <property type="entry name" value="ATP-grasp fold, B domain"/>
    <property type="match status" value="1"/>
</dbReference>
<reference evidence="6" key="1">
    <citation type="journal article" date="2021" name="Gut Microbes">
        <title>A synthetic consortium of 100 gut commensals modulates the composition and function in a colon model of the microbiome of elderly subjects.</title>
        <authorList>
            <person name="Perez M."/>
            <person name="Ntemiri A."/>
            <person name="Tan H."/>
            <person name="Harris H.M.B."/>
            <person name="Roager H.M."/>
            <person name="Ribiere C."/>
            <person name="O'Toole P.W."/>
        </authorList>
    </citation>
    <scope>NUCLEOTIDE SEQUENCE</scope>
    <source>
        <strain evidence="6">MCC335</strain>
    </source>
</reference>
<evidence type="ECO:0000256" key="3">
    <source>
        <dbReference type="ARBA" id="ARBA00022840"/>
    </source>
</evidence>
<name>A0AA41K5M5_9FIRM</name>